<proteinExistence type="predicted"/>
<dbReference type="Proteomes" id="UP001501576">
    <property type="component" value="Unassembled WGS sequence"/>
</dbReference>
<feature type="region of interest" description="Disordered" evidence="1">
    <location>
        <begin position="20"/>
        <end position="113"/>
    </location>
</feature>
<keyword evidence="3" id="KW-1185">Reference proteome</keyword>
<feature type="compositionally biased region" description="Basic and acidic residues" evidence="1">
    <location>
        <begin position="76"/>
        <end position="85"/>
    </location>
</feature>
<evidence type="ECO:0000313" key="2">
    <source>
        <dbReference type="EMBL" id="GAA0568563.1"/>
    </source>
</evidence>
<accession>A0ABN1EKH7</accession>
<sequence>MAEDTRHMVDTVSTGAEPAYWRDDHVNSAGARPLHRGEAPRHVPRRGRWARRRTAVSSASSRRDTSAAGTPTDPWKQCDRRRETAARGLAVHGDPRRVDAQVRRVGASHASPA</sequence>
<comment type="caution">
    <text evidence="2">The sequence shown here is derived from an EMBL/GenBank/DDBJ whole genome shotgun (WGS) entry which is preliminary data.</text>
</comment>
<organism evidence="2 3">
    <name type="scientific">Streptomyces mordarskii</name>
    <dbReference type="NCBI Taxonomy" id="1226758"/>
    <lineage>
        <taxon>Bacteria</taxon>
        <taxon>Bacillati</taxon>
        <taxon>Actinomycetota</taxon>
        <taxon>Actinomycetes</taxon>
        <taxon>Kitasatosporales</taxon>
        <taxon>Streptomycetaceae</taxon>
        <taxon>Streptomyces</taxon>
    </lineage>
</organism>
<gene>
    <name evidence="2" type="ORF">GCM10010390_84240</name>
</gene>
<evidence type="ECO:0000313" key="3">
    <source>
        <dbReference type="Proteomes" id="UP001501576"/>
    </source>
</evidence>
<name>A0ABN1EKH7_9ACTN</name>
<feature type="compositionally biased region" description="Basic residues" evidence="1">
    <location>
        <begin position="42"/>
        <end position="54"/>
    </location>
</feature>
<evidence type="ECO:0000256" key="1">
    <source>
        <dbReference type="SAM" id="MobiDB-lite"/>
    </source>
</evidence>
<reference evidence="2 3" key="1">
    <citation type="journal article" date="2019" name="Int. J. Syst. Evol. Microbiol.">
        <title>The Global Catalogue of Microorganisms (GCM) 10K type strain sequencing project: providing services to taxonomists for standard genome sequencing and annotation.</title>
        <authorList>
            <consortium name="The Broad Institute Genomics Platform"/>
            <consortium name="The Broad Institute Genome Sequencing Center for Infectious Disease"/>
            <person name="Wu L."/>
            <person name="Ma J."/>
        </authorList>
    </citation>
    <scope>NUCLEOTIDE SEQUENCE [LARGE SCALE GENOMIC DNA]</scope>
    <source>
        <strain evidence="2 3">JCM 5052</strain>
    </source>
</reference>
<feature type="compositionally biased region" description="Basic and acidic residues" evidence="1">
    <location>
        <begin position="93"/>
        <end position="102"/>
    </location>
</feature>
<dbReference type="EMBL" id="BAAABZ010000084">
    <property type="protein sequence ID" value="GAA0568563.1"/>
    <property type="molecule type" value="Genomic_DNA"/>
</dbReference>
<protein>
    <submittedName>
        <fullName evidence="2">Uncharacterized protein</fullName>
    </submittedName>
</protein>